<reference evidence="7 8" key="1">
    <citation type="submission" date="2016-09" db="EMBL/GenBank/DDBJ databases">
        <title>Draft genome sequence for the type strain of Desulfuribacillus alkaliarsenatis AHT28, an obligately anaerobic, sulfidogenic bacterium isolated from Russian soda lake sediments.</title>
        <authorList>
            <person name="Abin C.A."/>
            <person name="Hollibaugh J.T."/>
        </authorList>
    </citation>
    <scope>NUCLEOTIDE SEQUENCE [LARGE SCALE GENOMIC DNA]</scope>
    <source>
        <strain evidence="7 8">AHT28</strain>
    </source>
</reference>
<protein>
    <recommendedName>
        <fullName evidence="5">Pseudouridine synthase</fullName>
        <ecNumber evidence="5">5.4.99.-</ecNumber>
    </recommendedName>
</protein>
<dbReference type="GO" id="GO:0120159">
    <property type="term" value="F:rRNA pseudouridine synthase activity"/>
    <property type="evidence" value="ECO:0007669"/>
    <property type="project" value="UniProtKB-ARBA"/>
</dbReference>
<dbReference type="InterPro" id="IPR020103">
    <property type="entry name" value="PsdUridine_synth_cat_dom_sf"/>
</dbReference>
<dbReference type="Gene3D" id="3.30.70.1560">
    <property type="entry name" value="Alpha-L RNA-binding motif"/>
    <property type="match status" value="1"/>
</dbReference>
<dbReference type="InterPro" id="IPR050343">
    <property type="entry name" value="RsuA_PseudoU_synthase"/>
</dbReference>
<dbReference type="Gene3D" id="3.30.70.580">
    <property type="entry name" value="Pseudouridine synthase I, catalytic domain, N-terminal subdomain"/>
    <property type="match status" value="1"/>
</dbReference>
<dbReference type="NCBIfam" id="TIGR00093">
    <property type="entry name" value="pseudouridine synthase"/>
    <property type="match status" value="1"/>
</dbReference>
<evidence type="ECO:0000256" key="3">
    <source>
        <dbReference type="ARBA" id="ARBA00023235"/>
    </source>
</evidence>
<evidence type="ECO:0000313" key="8">
    <source>
        <dbReference type="Proteomes" id="UP000094296"/>
    </source>
</evidence>
<gene>
    <name evidence="7" type="ORF">BHF68_06545</name>
</gene>
<dbReference type="AlphaFoldDB" id="A0A1E5G1E0"/>
<evidence type="ECO:0000256" key="4">
    <source>
        <dbReference type="PROSITE-ProRule" id="PRU00182"/>
    </source>
</evidence>
<feature type="domain" description="RNA-binding S4" evidence="6">
    <location>
        <begin position="4"/>
        <end position="62"/>
    </location>
</feature>
<sequence length="259" mass="29258">MAQERIDKILAFLGVGTRKEVKKICRSGAVTVNGVPVKDSSEKIDPETDELVFDGQVLHYRKHIYVMLNKPAGVISATEDYLHKTVTDILPEEYQVFEPFPVGRLDKDTEGLLILTNDGQFSHQLLSPKKHVDKMYYVEVNRSLTEGKILELEQGVTLEDGYHTMPAKVQMLVGEEVAEQIIPQGLQAVIPEQPVSPYCKQRFLLTIQEGKFHQIKRMAEAVGSEVVYLKRLSMGNIILDSKLSLGDCRELTEEEINNF</sequence>
<dbReference type="InterPro" id="IPR002942">
    <property type="entry name" value="S4_RNA-bd"/>
</dbReference>
<dbReference type="GO" id="GO:0000455">
    <property type="term" value="P:enzyme-directed rRNA pseudouridine synthesis"/>
    <property type="evidence" value="ECO:0007669"/>
    <property type="project" value="UniProtKB-ARBA"/>
</dbReference>
<dbReference type="InterPro" id="IPR036986">
    <property type="entry name" value="S4_RNA-bd_sf"/>
</dbReference>
<dbReference type="EMBL" id="MIJE01000030">
    <property type="protein sequence ID" value="OEF96728.1"/>
    <property type="molecule type" value="Genomic_DNA"/>
</dbReference>
<evidence type="ECO:0000259" key="6">
    <source>
        <dbReference type="SMART" id="SM00363"/>
    </source>
</evidence>
<dbReference type="PANTHER" id="PTHR47683:SF4">
    <property type="entry name" value="PSEUDOURIDINE SYNTHASE"/>
    <property type="match status" value="1"/>
</dbReference>
<comment type="similarity">
    <text evidence="1 5">Belongs to the pseudouridine synthase RsuA family.</text>
</comment>
<evidence type="ECO:0000256" key="5">
    <source>
        <dbReference type="RuleBase" id="RU003887"/>
    </source>
</evidence>
<dbReference type="SUPFAM" id="SSF55174">
    <property type="entry name" value="Alpha-L RNA-binding motif"/>
    <property type="match status" value="1"/>
</dbReference>
<dbReference type="RefSeq" id="WP_069643311.1">
    <property type="nucleotide sequence ID" value="NZ_MIJE01000030.1"/>
</dbReference>
<dbReference type="STRING" id="766136.BHF68_06545"/>
<dbReference type="CDD" id="cd02553">
    <property type="entry name" value="PseudoU_synth_RsuA"/>
    <property type="match status" value="1"/>
</dbReference>
<dbReference type="PROSITE" id="PS01149">
    <property type="entry name" value="PSI_RSU"/>
    <property type="match status" value="1"/>
</dbReference>
<dbReference type="CDD" id="cd00165">
    <property type="entry name" value="S4"/>
    <property type="match status" value="1"/>
</dbReference>
<accession>A0A1E5G1E0</accession>
<dbReference type="Gene3D" id="3.10.290.10">
    <property type="entry name" value="RNA-binding S4 domain"/>
    <property type="match status" value="1"/>
</dbReference>
<dbReference type="GO" id="GO:0003723">
    <property type="term" value="F:RNA binding"/>
    <property type="evidence" value="ECO:0007669"/>
    <property type="project" value="UniProtKB-KW"/>
</dbReference>
<dbReference type="InterPro" id="IPR006145">
    <property type="entry name" value="PsdUridine_synth_RsuA/RluA"/>
</dbReference>
<evidence type="ECO:0000256" key="2">
    <source>
        <dbReference type="ARBA" id="ARBA00022884"/>
    </source>
</evidence>
<dbReference type="Pfam" id="PF01479">
    <property type="entry name" value="S4"/>
    <property type="match status" value="1"/>
</dbReference>
<dbReference type="InterPro" id="IPR020094">
    <property type="entry name" value="TruA/RsuA/RluB/E/F_N"/>
</dbReference>
<keyword evidence="8" id="KW-1185">Reference proteome</keyword>
<keyword evidence="3 5" id="KW-0413">Isomerase</keyword>
<evidence type="ECO:0000313" key="7">
    <source>
        <dbReference type="EMBL" id="OEF96728.1"/>
    </source>
</evidence>
<keyword evidence="2 4" id="KW-0694">RNA-binding</keyword>
<dbReference type="OrthoDB" id="9807213at2"/>
<dbReference type="InterPro" id="IPR042092">
    <property type="entry name" value="PsdUridine_s_RsuA/RluB/E/F_cat"/>
</dbReference>
<dbReference type="PANTHER" id="PTHR47683">
    <property type="entry name" value="PSEUDOURIDINE SYNTHASE FAMILY PROTEIN-RELATED"/>
    <property type="match status" value="1"/>
</dbReference>
<evidence type="ECO:0000256" key="1">
    <source>
        <dbReference type="ARBA" id="ARBA00008348"/>
    </source>
</evidence>
<proteinExistence type="inferred from homology"/>
<dbReference type="SUPFAM" id="SSF55120">
    <property type="entry name" value="Pseudouridine synthase"/>
    <property type="match status" value="1"/>
</dbReference>
<comment type="caution">
    <text evidence="7">The sequence shown here is derived from an EMBL/GenBank/DDBJ whole genome shotgun (WGS) entry which is preliminary data.</text>
</comment>
<dbReference type="InterPro" id="IPR000748">
    <property type="entry name" value="PsdUridine_synth_RsuA/RluB/E/F"/>
</dbReference>
<dbReference type="Pfam" id="PF00849">
    <property type="entry name" value="PseudoU_synth_2"/>
    <property type="match status" value="1"/>
</dbReference>
<name>A0A1E5G1E0_9FIRM</name>
<dbReference type="InterPro" id="IPR018496">
    <property type="entry name" value="PsdUridine_synth_RsuA/RluB_CS"/>
</dbReference>
<dbReference type="EC" id="5.4.99.-" evidence="5"/>
<dbReference type="Proteomes" id="UP000094296">
    <property type="component" value="Unassembled WGS sequence"/>
</dbReference>
<organism evidence="7 8">
    <name type="scientific">Desulfuribacillus alkaliarsenatis</name>
    <dbReference type="NCBI Taxonomy" id="766136"/>
    <lineage>
        <taxon>Bacteria</taxon>
        <taxon>Bacillati</taxon>
        <taxon>Bacillota</taxon>
        <taxon>Desulfuribacillia</taxon>
        <taxon>Desulfuribacillales</taxon>
        <taxon>Desulfuribacillaceae</taxon>
        <taxon>Desulfuribacillus</taxon>
    </lineage>
</organism>
<dbReference type="PROSITE" id="PS50889">
    <property type="entry name" value="S4"/>
    <property type="match status" value="1"/>
</dbReference>
<dbReference type="SMART" id="SM00363">
    <property type="entry name" value="S4"/>
    <property type="match status" value="1"/>
</dbReference>